<dbReference type="RefSeq" id="XP_049122809.1">
    <property type="nucleotide sequence ID" value="XM_049266852.1"/>
</dbReference>
<evidence type="ECO:0000313" key="1">
    <source>
        <dbReference type="EMBL" id="GKT40459.1"/>
    </source>
</evidence>
<evidence type="ECO:0008006" key="3">
    <source>
        <dbReference type="Google" id="ProtNLM"/>
    </source>
</evidence>
<dbReference type="EMBL" id="BQXU01000001">
    <property type="protein sequence ID" value="GKT40459.1"/>
    <property type="molecule type" value="Genomic_DNA"/>
</dbReference>
<organism evidence="1 2">
    <name type="scientific">Colletotrichum spaethianum</name>
    <dbReference type="NCBI Taxonomy" id="700344"/>
    <lineage>
        <taxon>Eukaryota</taxon>
        <taxon>Fungi</taxon>
        <taxon>Dikarya</taxon>
        <taxon>Ascomycota</taxon>
        <taxon>Pezizomycotina</taxon>
        <taxon>Sordariomycetes</taxon>
        <taxon>Hypocreomycetidae</taxon>
        <taxon>Glomerellales</taxon>
        <taxon>Glomerellaceae</taxon>
        <taxon>Colletotrichum</taxon>
        <taxon>Colletotrichum spaethianum species complex</taxon>
    </lineage>
</organism>
<comment type="caution">
    <text evidence="1">The sequence shown here is derived from an EMBL/GenBank/DDBJ whole genome shotgun (WGS) entry which is preliminary data.</text>
</comment>
<dbReference type="GeneID" id="73321442"/>
<dbReference type="AlphaFoldDB" id="A0AA37P6T5"/>
<reference evidence="1 2" key="1">
    <citation type="submission" date="2022-03" db="EMBL/GenBank/DDBJ databases">
        <title>Genome data of Colletotrichum spp.</title>
        <authorList>
            <person name="Utami Y.D."/>
            <person name="Hiruma K."/>
        </authorList>
    </citation>
    <scope>NUCLEOTIDE SEQUENCE [LARGE SCALE GENOMIC DNA]</scope>
    <source>
        <strain evidence="1 2">MAFF 239500</strain>
    </source>
</reference>
<dbReference type="Proteomes" id="UP001055115">
    <property type="component" value="Unassembled WGS sequence"/>
</dbReference>
<evidence type="ECO:0000313" key="2">
    <source>
        <dbReference type="Proteomes" id="UP001055115"/>
    </source>
</evidence>
<gene>
    <name evidence="1" type="ORF">ColSpa_00640</name>
</gene>
<name>A0AA37P6T5_9PEZI</name>
<sequence>MFNLGGFDPEASRKLLDLFRTEDENSIDLATYYSGLPRNIKFYDLIRWVTDPVTGDTGVHIAAAAGNVKVLDAITKSFGRDWLPNV</sequence>
<protein>
    <recommendedName>
        <fullName evidence="3">Ankyrin repeat protein</fullName>
    </recommendedName>
</protein>
<accession>A0AA37P6T5</accession>
<keyword evidence="2" id="KW-1185">Reference proteome</keyword>
<proteinExistence type="predicted"/>